<name>A0ABS5FV86_9BRAD</name>
<evidence type="ECO:0000313" key="2">
    <source>
        <dbReference type="EMBL" id="MBR0800650.1"/>
    </source>
</evidence>
<comment type="caution">
    <text evidence="2">The sequence shown here is derived from an EMBL/GenBank/DDBJ whole genome shotgun (WGS) entry which is preliminary data.</text>
</comment>
<evidence type="ECO:0000313" key="3">
    <source>
        <dbReference type="Proteomes" id="UP001315278"/>
    </source>
</evidence>
<feature type="compositionally biased region" description="Basic and acidic residues" evidence="1">
    <location>
        <begin position="45"/>
        <end position="63"/>
    </location>
</feature>
<feature type="region of interest" description="Disordered" evidence="1">
    <location>
        <begin position="42"/>
        <end position="63"/>
    </location>
</feature>
<reference evidence="3" key="1">
    <citation type="journal article" date="2021" name="ISME J.">
        <title>Evolutionary origin and ecological implication of a unique nif island in free-living Bradyrhizobium lineages.</title>
        <authorList>
            <person name="Tao J."/>
        </authorList>
    </citation>
    <scope>NUCLEOTIDE SEQUENCE [LARGE SCALE GENOMIC DNA]</scope>
    <source>
        <strain evidence="3">SZCCT0434</strain>
    </source>
</reference>
<gene>
    <name evidence="2" type="ORF">JQ615_35340</name>
</gene>
<sequence length="63" mass="7025">MAKLTKSLRKQADSAERAAVSARDPDVADDLHAMAQAYRAQADVIRSKKEKGDKDVLKRRSKQ</sequence>
<proteinExistence type="predicted"/>
<dbReference type="RefSeq" id="WP_212494961.1">
    <property type="nucleotide sequence ID" value="NZ_JAFCJH010000058.1"/>
</dbReference>
<protein>
    <recommendedName>
        <fullName evidence="4">DUF4169 domain-containing protein</fullName>
    </recommendedName>
</protein>
<feature type="region of interest" description="Disordered" evidence="1">
    <location>
        <begin position="1"/>
        <end position="24"/>
    </location>
</feature>
<evidence type="ECO:0000256" key="1">
    <source>
        <dbReference type="SAM" id="MobiDB-lite"/>
    </source>
</evidence>
<evidence type="ECO:0008006" key="4">
    <source>
        <dbReference type="Google" id="ProtNLM"/>
    </source>
</evidence>
<dbReference type="Proteomes" id="UP001315278">
    <property type="component" value="Unassembled WGS sequence"/>
</dbReference>
<dbReference type="EMBL" id="JAFCJH010000058">
    <property type="protein sequence ID" value="MBR0800650.1"/>
    <property type="molecule type" value="Genomic_DNA"/>
</dbReference>
<accession>A0ABS5FV86</accession>
<keyword evidence="3" id="KW-1185">Reference proteome</keyword>
<organism evidence="2 3">
    <name type="scientific">Bradyrhizobium jicamae</name>
    <dbReference type="NCBI Taxonomy" id="280332"/>
    <lineage>
        <taxon>Bacteria</taxon>
        <taxon>Pseudomonadati</taxon>
        <taxon>Pseudomonadota</taxon>
        <taxon>Alphaproteobacteria</taxon>
        <taxon>Hyphomicrobiales</taxon>
        <taxon>Nitrobacteraceae</taxon>
        <taxon>Bradyrhizobium</taxon>
    </lineage>
</organism>